<dbReference type="AlphaFoldDB" id="A0A557SCC5"/>
<dbReference type="Proteomes" id="UP000318349">
    <property type="component" value="Unassembled WGS sequence"/>
</dbReference>
<dbReference type="SUPFAM" id="SSF82693">
    <property type="entry name" value="Multidrug efflux transporter AcrB pore domain, PN1, PN2, PC1 and PC2 subdomains"/>
    <property type="match status" value="2"/>
</dbReference>
<dbReference type="Pfam" id="PF00873">
    <property type="entry name" value="ACR_tran"/>
    <property type="match status" value="1"/>
</dbReference>
<proteinExistence type="predicted"/>
<comment type="caution">
    <text evidence="1">The sequence shown here is derived from an EMBL/GenBank/DDBJ whole genome shotgun (WGS) entry which is preliminary data.</text>
</comment>
<name>A0A557SCC5_9RHOO</name>
<dbReference type="InterPro" id="IPR001036">
    <property type="entry name" value="Acrflvin-R"/>
</dbReference>
<dbReference type="InterPro" id="IPR027463">
    <property type="entry name" value="AcrB_DN_DC_subdom"/>
</dbReference>
<evidence type="ECO:0000313" key="1">
    <source>
        <dbReference type="EMBL" id="TVO75070.1"/>
    </source>
</evidence>
<dbReference type="GO" id="GO:0042910">
    <property type="term" value="F:xenobiotic transmembrane transporter activity"/>
    <property type="evidence" value="ECO:0007669"/>
    <property type="project" value="TreeGrafter"/>
</dbReference>
<evidence type="ECO:0000313" key="2">
    <source>
        <dbReference type="Proteomes" id="UP000318349"/>
    </source>
</evidence>
<dbReference type="Gene3D" id="3.30.70.1430">
    <property type="entry name" value="Multidrug efflux transporter AcrB pore domain"/>
    <property type="match status" value="1"/>
</dbReference>
<dbReference type="PANTHER" id="PTHR32063:SF19">
    <property type="entry name" value="CATION EFFLUX SYSTEM PROTEIN CUSA"/>
    <property type="match status" value="1"/>
</dbReference>
<dbReference type="Gene3D" id="3.30.70.1320">
    <property type="entry name" value="Multidrug efflux transporter AcrB pore domain like"/>
    <property type="match status" value="1"/>
</dbReference>
<organism evidence="1 2">
    <name type="scientific">Denitromonas halophila</name>
    <dbReference type="NCBI Taxonomy" id="1629404"/>
    <lineage>
        <taxon>Bacteria</taxon>
        <taxon>Pseudomonadati</taxon>
        <taxon>Pseudomonadota</taxon>
        <taxon>Betaproteobacteria</taxon>
        <taxon>Rhodocyclales</taxon>
        <taxon>Zoogloeaceae</taxon>
        <taxon>Denitromonas</taxon>
    </lineage>
</organism>
<feature type="non-terminal residue" evidence="1">
    <location>
        <position position="191"/>
    </location>
</feature>
<accession>A0A557SCC5</accession>
<dbReference type="EMBL" id="VMNI01000014">
    <property type="protein sequence ID" value="TVO75070.1"/>
    <property type="molecule type" value="Genomic_DNA"/>
</dbReference>
<dbReference type="PANTHER" id="PTHR32063">
    <property type="match status" value="1"/>
</dbReference>
<dbReference type="Gene3D" id="3.30.2090.10">
    <property type="entry name" value="Multidrug efflux transporter AcrB TolC docking domain, DN and DC subdomains"/>
    <property type="match status" value="1"/>
</dbReference>
<gene>
    <name evidence="1" type="ORF">FHP89_14825</name>
</gene>
<dbReference type="GO" id="GO:0005886">
    <property type="term" value="C:plasma membrane"/>
    <property type="evidence" value="ECO:0007669"/>
    <property type="project" value="TreeGrafter"/>
</dbReference>
<reference evidence="1 2" key="1">
    <citation type="submission" date="2019-07" db="EMBL/GenBank/DDBJ databases">
        <title>The pathways for chlorine oxyanion respiration interact through the shared metabolite chlorate.</title>
        <authorList>
            <person name="Barnum T.P."/>
            <person name="Cheng Y."/>
            <person name="Hill K.A."/>
            <person name="Lucas L.N."/>
            <person name="Carlson H.K."/>
            <person name="Coates J.D."/>
        </authorList>
    </citation>
    <scope>NUCLEOTIDE SEQUENCE [LARGE SCALE GENOMIC DNA]</scope>
    <source>
        <strain evidence="1 2">SFB-1</strain>
    </source>
</reference>
<sequence>MLDRLIDWSARNVFLVLLATVAVVAGGVYAVKQTPLDALPDLSDVQVIIYTPYAGQAPKVVEDQVTYPLTTAMLAVPKAKVVRGFSMFGASYVYVIFADGTDIYWARSRVLEYLSSVQGSLPEGVSPQLGPDATGVGWVFQYALTGKDQSLADLRSVQDWYVRYQLTKAGGVAEVASVGGFVKEYQVIVDP</sequence>
<protein>
    <submittedName>
        <fullName evidence="1">Efflux RND transporter permease subunit</fullName>
    </submittedName>
</protein>
<dbReference type="Gene3D" id="1.20.1640.10">
    <property type="entry name" value="Multidrug efflux transporter AcrB transmembrane domain"/>
    <property type="match status" value="1"/>
</dbReference>